<name>A0A5P1EXL7_ASPOF</name>
<evidence type="ECO:0000313" key="3">
    <source>
        <dbReference type="Proteomes" id="UP000243459"/>
    </source>
</evidence>
<dbReference type="OrthoDB" id="1938945at2759"/>
<protein>
    <submittedName>
        <fullName evidence="2">Uncharacterized protein</fullName>
    </submittedName>
</protein>
<feature type="compositionally biased region" description="Basic residues" evidence="1">
    <location>
        <begin position="1"/>
        <end position="16"/>
    </location>
</feature>
<dbReference type="Gramene" id="ONK69927">
    <property type="protein sequence ID" value="ONK69927"/>
    <property type="gene ID" value="A4U43_C05F28310"/>
</dbReference>
<accession>A0A5P1EXL7</accession>
<dbReference type="Proteomes" id="UP000243459">
    <property type="component" value="Chromosome 5"/>
</dbReference>
<feature type="region of interest" description="Disordered" evidence="1">
    <location>
        <begin position="790"/>
        <end position="878"/>
    </location>
</feature>
<sequence>MARSSRHKSHRSHKHRDRSESEDEGSSRDRKMKVAEEESARVSRVSDQEKRKSSSKDGVGTSNGDVSGDYGKKRKDRDEDSAIVGDRWNGGGDDDARVEKESKKEGSDAANLEKSSKSKSLGGDSKGKSNSSRRREGSSEKNEEKRRLEKESSRRESSSSRCKDEKEKDKDRERERGSEKDKKDQDFKHERSDDRAARREERSVKPGIEISELQDEMHNPDIEKESDKRSKRRRGGSGDLDRLDDGRKGDGRQESSRVEHSKNGSYKDGRYKEKYREELDKEKYREELDKEKYREELDKEKYREELDRDQRHHDYKRKDERSSRAHTSERSDSKHYRDDRDSTRRVDDEKTKLHDSDRGGSRRVDDNSTKLKDNRGRKRSSAEIEDQNDMKSRSAKEPREDGNKNGSSSSKFDSRSDRARLEHPHSDRVDSSLSNSRTKNSPNASAYSSKDQIRHNSSPASRDHSASGGRERISGSRSSEKAKLKDNIHSDAFIADGGSFLHHDRVPRSDTRSSPSQLREKSPTSERRSERITSRRSLDMEEGGQRSSSSSKGKKGDSSFHANVREREYLAEKPSEADSSQVELFKREHVSVGSSSSRAAQLQGSSPGHLPPPPPVRIGVDSPSVLGSYEDDTRSQNGERKINTRYKRGGDSTIGRGPGTPWKGPPTWPSPVANGFMPLQHGPSAGFHPGIQQFPAPSLFGMRPPMDLNNPSYHIHEGNRFPGHVRPFGWHNAVDDCPPHLQVWDGNANVFGDESHIYGRQEWDQNRHLLSSRGWEMSTDMWSRQNANANIDRPAPWKEDEYSRQAQVDEASVGNLGHNSRDEKARSEQPVADASGIKLPSDSSLAKRSVRASSKSPSDKTPELSKMPGLNGTSEKQSGSDVLCCTYLSKLDISPDLVKPELYKQCISLMEGRERDVTDNFSIQGRRKNNVERLRLVAKSEQKVHKSLFPTASETTFRRAMSLYKKQMEAMKEAMHIALPLVCSEQQNNSPESNNENVTAKSMDHVEGSLPTNLEEDNNTVAADGGEGDKNPSDPEEQPGDKPSDNKAQQVEISVAAEEKGFVKNSDAVISVEGSKQSEAIIPECRANLSRIHLSPESTH</sequence>
<keyword evidence="3" id="KW-1185">Reference proteome</keyword>
<feature type="region of interest" description="Disordered" evidence="1">
    <location>
        <begin position="1008"/>
        <end position="1051"/>
    </location>
</feature>
<gene>
    <name evidence="2" type="ORF">A4U43_C05F28310</name>
</gene>
<feature type="compositionally biased region" description="Polar residues" evidence="1">
    <location>
        <begin position="841"/>
        <end position="856"/>
    </location>
</feature>
<feature type="compositionally biased region" description="Basic and acidic residues" evidence="1">
    <location>
        <begin position="631"/>
        <end position="642"/>
    </location>
</feature>
<feature type="compositionally biased region" description="Basic and acidic residues" evidence="1">
    <location>
        <begin position="501"/>
        <end position="511"/>
    </location>
</feature>
<proteinExistence type="predicted"/>
<feature type="compositionally biased region" description="Basic and acidic residues" evidence="1">
    <location>
        <begin position="1027"/>
        <end position="1045"/>
    </location>
</feature>
<feature type="compositionally biased region" description="Basic and acidic residues" evidence="1">
    <location>
        <begin position="239"/>
        <end position="374"/>
    </location>
</feature>
<dbReference type="PANTHER" id="PTHR34837">
    <property type="entry name" value="OS05G0595500 PROTEIN"/>
    <property type="match status" value="1"/>
</dbReference>
<feature type="compositionally biased region" description="Basic and acidic residues" evidence="1">
    <location>
        <begin position="388"/>
        <end position="403"/>
    </location>
</feature>
<feature type="compositionally biased region" description="Basic and acidic residues" evidence="1">
    <location>
        <begin position="518"/>
        <end position="539"/>
    </location>
</feature>
<reference evidence="3" key="1">
    <citation type="journal article" date="2017" name="Nat. Commun.">
        <title>The asparagus genome sheds light on the origin and evolution of a young Y chromosome.</title>
        <authorList>
            <person name="Harkess A."/>
            <person name="Zhou J."/>
            <person name="Xu C."/>
            <person name="Bowers J.E."/>
            <person name="Van der Hulst R."/>
            <person name="Ayyampalayam S."/>
            <person name="Mercati F."/>
            <person name="Riccardi P."/>
            <person name="McKain M.R."/>
            <person name="Kakrana A."/>
            <person name="Tang H."/>
            <person name="Ray J."/>
            <person name="Groenendijk J."/>
            <person name="Arikit S."/>
            <person name="Mathioni S.M."/>
            <person name="Nakano M."/>
            <person name="Shan H."/>
            <person name="Telgmann-Rauber A."/>
            <person name="Kanno A."/>
            <person name="Yue Z."/>
            <person name="Chen H."/>
            <person name="Li W."/>
            <person name="Chen Y."/>
            <person name="Xu X."/>
            <person name="Zhang Y."/>
            <person name="Luo S."/>
            <person name="Chen H."/>
            <person name="Gao J."/>
            <person name="Mao Z."/>
            <person name="Pires J.C."/>
            <person name="Luo M."/>
            <person name="Kudrna D."/>
            <person name="Wing R.A."/>
            <person name="Meyers B.C."/>
            <person name="Yi K."/>
            <person name="Kong H."/>
            <person name="Lavrijsen P."/>
            <person name="Sunseri F."/>
            <person name="Falavigna A."/>
            <person name="Ye Y."/>
            <person name="Leebens-Mack J.H."/>
            <person name="Chen G."/>
        </authorList>
    </citation>
    <scope>NUCLEOTIDE SEQUENCE [LARGE SCALE GENOMIC DNA]</scope>
    <source>
        <strain evidence="3">cv. DH0086</strain>
    </source>
</reference>
<feature type="compositionally biased region" description="Polar residues" evidence="1">
    <location>
        <begin position="592"/>
        <end position="606"/>
    </location>
</feature>
<feature type="compositionally biased region" description="Basic and acidic residues" evidence="1">
    <location>
        <begin position="461"/>
        <end position="489"/>
    </location>
</feature>
<evidence type="ECO:0000256" key="1">
    <source>
        <dbReference type="SAM" id="MobiDB-lite"/>
    </source>
</evidence>
<evidence type="ECO:0000313" key="2">
    <source>
        <dbReference type="EMBL" id="ONK69927.1"/>
    </source>
</evidence>
<dbReference type="EMBL" id="CM007385">
    <property type="protein sequence ID" value="ONK69927.1"/>
    <property type="molecule type" value="Genomic_DNA"/>
</dbReference>
<feature type="compositionally biased region" description="Basic and acidic residues" evidence="1">
    <location>
        <begin position="94"/>
        <end position="107"/>
    </location>
</feature>
<feature type="compositionally biased region" description="Basic and acidic residues" evidence="1">
    <location>
        <begin position="554"/>
        <end position="576"/>
    </location>
</feature>
<dbReference type="AlphaFoldDB" id="A0A5P1EXL7"/>
<dbReference type="PANTHER" id="PTHR34837:SF1">
    <property type="entry name" value="LOW PROTEIN: ZINC FINGER CCCH DOMAIN PROTEIN"/>
    <property type="match status" value="1"/>
</dbReference>
<feature type="compositionally biased region" description="Basic and acidic residues" evidence="1">
    <location>
        <begin position="25"/>
        <end position="55"/>
    </location>
</feature>
<feature type="compositionally biased region" description="Polar residues" evidence="1">
    <location>
        <begin position="431"/>
        <end position="460"/>
    </location>
</feature>
<feature type="compositionally biased region" description="Basic and acidic residues" evidence="1">
    <location>
        <begin position="412"/>
        <end position="430"/>
    </location>
</feature>
<feature type="compositionally biased region" description="Basic and acidic residues" evidence="1">
    <location>
        <begin position="133"/>
        <end position="204"/>
    </location>
</feature>
<organism evidence="2 3">
    <name type="scientific">Asparagus officinalis</name>
    <name type="common">Garden asparagus</name>
    <dbReference type="NCBI Taxonomy" id="4686"/>
    <lineage>
        <taxon>Eukaryota</taxon>
        <taxon>Viridiplantae</taxon>
        <taxon>Streptophyta</taxon>
        <taxon>Embryophyta</taxon>
        <taxon>Tracheophyta</taxon>
        <taxon>Spermatophyta</taxon>
        <taxon>Magnoliopsida</taxon>
        <taxon>Liliopsida</taxon>
        <taxon>Asparagales</taxon>
        <taxon>Asparagaceae</taxon>
        <taxon>Asparagoideae</taxon>
        <taxon>Asparagus</taxon>
    </lineage>
</organism>
<feature type="compositionally biased region" description="Basic and acidic residues" evidence="1">
    <location>
        <begin position="215"/>
        <end position="228"/>
    </location>
</feature>
<dbReference type="OMA" id="RGWEMNA"/>
<feature type="region of interest" description="Disordered" evidence="1">
    <location>
        <begin position="1"/>
        <end position="664"/>
    </location>
</feature>